<dbReference type="InterPro" id="IPR000551">
    <property type="entry name" value="MerR-type_HTH_dom"/>
</dbReference>
<comment type="caution">
    <text evidence="4">The sequence shown here is derived from an EMBL/GenBank/DDBJ whole genome shotgun (WGS) entry which is preliminary data.</text>
</comment>
<dbReference type="SMART" id="SM00422">
    <property type="entry name" value="HTH_MERR"/>
    <property type="match status" value="1"/>
</dbReference>
<dbReference type="AlphaFoldDB" id="A0A372LEC5"/>
<sequence>MAELANVTRRTIDHYTRLGLLKAERSSSNYRYYDRESVSRLHYIEELKKNHMTLQEIKLKLKEQEIDNVDIQELKEKIRELELDVSAIVSLLKEKGLHNPDMIKKHLSHESMSLIQSLLLLLL</sequence>
<dbReference type="Gene3D" id="1.10.1660.10">
    <property type="match status" value="1"/>
</dbReference>
<evidence type="ECO:0000256" key="1">
    <source>
        <dbReference type="ARBA" id="ARBA00023125"/>
    </source>
</evidence>
<keyword evidence="2" id="KW-0175">Coiled coil</keyword>
<reference evidence="4 5" key="1">
    <citation type="submission" date="2018-08" db="EMBL/GenBank/DDBJ databases">
        <title>Bacillus chawlae sp. nov., Bacillus glennii sp. nov., and Bacillus saganii sp. nov. Isolated from the Vehicle Assembly Building at Kennedy Space Center where the Viking Spacecraft were Assembled.</title>
        <authorList>
            <person name="Seuylemezian A."/>
            <person name="Vaishampayan P."/>
        </authorList>
    </citation>
    <scope>NUCLEOTIDE SEQUENCE [LARGE SCALE GENOMIC DNA]</scope>
    <source>
        <strain evidence="4 5">V44-8</strain>
    </source>
</reference>
<dbReference type="PANTHER" id="PTHR30204:SF95">
    <property type="entry name" value="HTH-TYPE TRANSCRIPTIONAL REGULATOR CUER"/>
    <property type="match status" value="1"/>
</dbReference>
<dbReference type="OrthoDB" id="166060at2"/>
<evidence type="ECO:0000313" key="4">
    <source>
        <dbReference type="EMBL" id="RFU64006.1"/>
    </source>
</evidence>
<accession>A0A372LEC5</accession>
<evidence type="ECO:0000256" key="2">
    <source>
        <dbReference type="SAM" id="Coils"/>
    </source>
</evidence>
<proteinExistence type="predicted"/>
<dbReference type="GO" id="GO:0003677">
    <property type="term" value="F:DNA binding"/>
    <property type="evidence" value="ECO:0007669"/>
    <property type="project" value="UniProtKB-KW"/>
</dbReference>
<protein>
    <submittedName>
        <fullName evidence="4">MerR family transcriptional regulator</fullName>
    </submittedName>
</protein>
<evidence type="ECO:0000259" key="3">
    <source>
        <dbReference type="PROSITE" id="PS50937"/>
    </source>
</evidence>
<dbReference type="SUPFAM" id="SSF46955">
    <property type="entry name" value="Putative DNA-binding domain"/>
    <property type="match status" value="1"/>
</dbReference>
<keyword evidence="1" id="KW-0238">DNA-binding</keyword>
<organism evidence="4 5">
    <name type="scientific">Peribacillus glennii</name>
    <dbReference type="NCBI Taxonomy" id="2303991"/>
    <lineage>
        <taxon>Bacteria</taxon>
        <taxon>Bacillati</taxon>
        <taxon>Bacillota</taxon>
        <taxon>Bacilli</taxon>
        <taxon>Bacillales</taxon>
        <taxon>Bacillaceae</taxon>
        <taxon>Peribacillus</taxon>
    </lineage>
</organism>
<name>A0A372LEC5_9BACI</name>
<keyword evidence="5" id="KW-1185">Reference proteome</keyword>
<dbReference type="Pfam" id="PF13411">
    <property type="entry name" value="MerR_1"/>
    <property type="match status" value="1"/>
</dbReference>
<dbReference type="InterPro" id="IPR009061">
    <property type="entry name" value="DNA-bd_dom_put_sf"/>
</dbReference>
<dbReference type="PANTHER" id="PTHR30204">
    <property type="entry name" value="REDOX-CYCLING DRUG-SENSING TRANSCRIPTIONAL ACTIVATOR SOXR"/>
    <property type="match status" value="1"/>
</dbReference>
<dbReference type="GO" id="GO:0003700">
    <property type="term" value="F:DNA-binding transcription factor activity"/>
    <property type="evidence" value="ECO:0007669"/>
    <property type="project" value="InterPro"/>
</dbReference>
<dbReference type="Proteomes" id="UP000262939">
    <property type="component" value="Unassembled WGS sequence"/>
</dbReference>
<gene>
    <name evidence="4" type="ORF">D0466_10305</name>
</gene>
<dbReference type="InterPro" id="IPR047057">
    <property type="entry name" value="MerR_fam"/>
</dbReference>
<dbReference type="PROSITE" id="PS50937">
    <property type="entry name" value="HTH_MERR_2"/>
    <property type="match status" value="1"/>
</dbReference>
<feature type="domain" description="HTH merR-type" evidence="3">
    <location>
        <begin position="1"/>
        <end position="63"/>
    </location>
</feature>
<evidence type="ECO:0000313" key="5">
    <source>
        <dbReference type="Proteomes" id="UP000262939"/>
    </source>
</evidence>
<dbReference type="EMBL" id="QVTD01000005">
    <property type="protein sequence ID" value="RFU64006.1"/>
    <property type="molecule type" value="Genomic_DNA"/>
</dbReference>
<feature type="coiled-coil region" evidence="2">
    <location>
        <begin position="44"/>
        <end position="91"/>
    </location>
</feature>